<evidence type="ECO:0000313" key="1">
    <source>
        <dbReference type="EMBL" id="KAJ8766521.1"/>
    </source>
</evidence>
<protein>
    <submittedName>
        <fullName evidence="1">Uncharacterized protein</fullName>
    </submittedName>
</protein>
<dbReference type="Proteomes" id="UP001159364">
    <property type="component" value="Linkage Group LG05"/>
</dbReference>
<dbReference type="AlphaFoldDB" id="A0AAV8TI36"/>
<proteinExistence type="predicted"/>
<comment type="caution">
    <text evidence="1">The sequence shown here is derived from an EMBL/GenBank/DDBJ whole genome shotgun (WGS) entry which is preliminary data.</text>
</comment>
<gene>
    <name evidence="1" type="ORF">K2173_023768</name>
</gene>
<keyword evidence="2" id="KW-1185">Reference proteome</keyword>
<dbReference type="EMBL" id="JAIWQS010000005">
    <property type="protein sequence ID" value="KAJ8766521.1"/>
    <property type="molecule type" value="Genomic_DNA"/>
</dbReference>
<name>A0AAV8TI36_9ROSI</name>
<accession>A0AAV8TI36</accession>
<reference evidence="1 2" key="1">
    <citation type="submission" date="2021-09" db="EMBL/GenBank/DDBJ databases">
        <title>Genomic insights and catalytic innovation underlie evolution of tropane alkaloids biosynthesis.</title>
        <authorList>
            <person name="Wang Y.-J."/>
            <person name="Tian T."/>
            <person name="Huang J.-P."/>
            <person name="Huang S.-X."/>
        </authorList>
    </citation>
    <scope>NUCLEOTIDE SEQUENCE [LARGE SCALE GENOMIC DNA]</scope>
    <source>
        <strain evidence="1">KIB-2018</strain>
        <tissue evidence="1">Leaf</tissue>
    </source>
</reference>
<evidence type="ECO:0000313" key="2">
    <source>
        <dbReference type="Proteomes" id="UP001159364"/>
    </source>
</evidence>
<sequence>MLGTRNKLGQLHGYNFNKGCLRFCVWTFIGVSILNSKVEAETEHETGSVYFQGFQISKNGPVFPFNAKEIGSELGMLCWWNGLVRLWKSSVLRQHCSSTSSNQGSK</sequence>
<organism evidence="1 2">
    <name type="scientific">Erythroxylum novogranatense</name>
    <dbReference type="NCBI Taxonomy" id="1862640"/>
    <lineage>
        <taxon>Eukaryota</taxon>
        <taxon>Viridiplantae</taxon>
        <taxon>Streptophyta</taxon>
        <taxon>Embryophyta</taxon>
        <taxon>Tracheophyta</taxon>
        <taxon>Spermatophyta</taxon>
        <taxon>Magnoliopsida</taxon>
        <taxon>eudicotyledons</taxon>
        <taxon>Gunneridae</taxon>
        <taxon>Pentapetalae</taxon>
        <taxon>rosids</taxon>
        <taxon>fabids</taxon>
        <taxon>Malpighiales</taxon>
        <taxon>Erythroxylaceae</taxon>
        <taxon>Erythroxylum</taxon>
    </lineage>
</organism>